<reference evidence="2 3" key="1">
    <citation type="submission" date="2021-03" db="EMBL/GenBank/DDBJ databases">
        <title>Antimicrobial resistance genes in bacteria isolated from Japanese honey, and their potential for conferring macrolide and lincosamide resistance in the American foulbrood pathogen Paenibacillus larvae.</title>
        <authorList>
            <person name="Okamoto M."/>
            <person name="Kumagai M."/>
            <person name="Kanamori H."/>
            <person name="Takamatsu D."/>
        </authorList>
    </citation>
    <scope>NUCLEOTIDE SEQUENCE [LARGE SCALE GENOMIC DNA]</scope>
    <source>
        <strain evidence="2 3">J1TS3</strain>
    </source>
</reference>
<keyword evidence="3" id="KW-1185">Reference proteome</keyword>
<keyword evidence="1" id="KW-0472">Membrane</keyword>
<keyword evidence="1" id="KW-1133">Transmembrane helix</keyword>
<feature type="transmembrane region" description="Helical" evidence="1">
    <location>
        <begin position="29"/>
        <end position="49"/>
    </location>
</feature>
<evidence type="ECO:0000313" key="3">
    <source>
        <dbReference type="Proteomes" id="UP000680279"/>
    </source>
</evidence>
<proteinExistence type="predicted"/>
<keyword evidence="1" id="KW-0812">Transmembrane</keyword>
<evidence type="ECO:0000256" key="1">
    <source>
        <dbReference type="SAM" id="Phobius"/>
    </source>
</evidence>
<evidence type="ECO:0000313" key="2">
    <source>
        <dbReference type="EMBL" id="GIN21487.1"/>
    </source>
</evidence>
<protein>
    <submittedName>
        <fullName evidence="2">Uncharacterized protein</fullName>
    </submittedName>
</protein>
<organism evidence="2 3">
    <name type="scientific">Siminovitchia fordii</name>
    <dbReference type="NCBI Taxonomy" id="254759"/>
    <lineage>
        <taxon>Bacteria</taxon>
        <taxon>Bacillati</taxon>
        <taxon>Bacillota</taxon>
        <taxon>Bacilli</taxon>
        <taxon>Bacillales</taxon>
        <taxon>Bacillaceae</taxon>
        <taxon>Siminovitchia</taxon>
    </lineage>
</organism>
<dbReference type="EMBL" id="BOQT01000009">
    <property type="protein sequence ID" value="GIN21487.1"/>
    <property type="molecule type" value="Genomic_DNA"/>
</dbReference>
<name>A0ABQ4K6X8_9BACI</name>
<gene>
    <name evidence="2" type="ORF">J1TS3_26210</name>
</gene>
<dbReference type="Proteomes" id="UP000680279">
    <property type="component" value="Unassembled WGS sequence"/>
</dbReference>
<sequence length="54" mass="6104">MTPSLNCSGPDTWSLPIDINLAMFDLFKIYIHAYYAFGSIAAPALRQAIHMIRF</sequence>
<comment type="caution">
    <text evidence="2">The sequence shown here is derived from an EMBL/GenBank/DDBJ whole genome shotgun (WGS) entry which is preliminary data.</text>
</comment>
<accession>A0ABQ4K6X8</accession>